<feature type="transmembrane region" description="Helical" evidence="5">
    <location>
        <begin position="36"/>
        <end position="55"/>
    </location>
</feature>
<dbReference type="InterPro" id="IPR013083">
    <property type="entry name" value="Znf_RING/FYVE/PHD"/>
</dbReference>
<dbReference type="Gene3D" id="3.30.40.10">
    <property type="entry name" value="Zinc/RING finger domain, C3HC4 (zinc finger)"/>
    <property type="match status" value="1"/>
</dbReference>
<protein>
    <recommendedName>
        <fullName evidence="6">RING-type domain-containing protein</fullName>
    </recommendedName>
</protein>
<dbReference type="GO" id="GO:0008270">
    <property type="term" value="F:zinc ion binding"/>
    <property type="evidence" value="ECO:0007669"/>
    <property type="project" value="UniProtKB-KW"/>
</dbReference>
<feature type="domain" description="RING-type" evidence="6">
    <location>
        <begin position="103"/>
        <end position="146"/>
    </location>
</feature>
<name>A0A9W7GUX7_HIBTR</name>
<keyword evidence="1" id="KW-0479">Metal-binding</keyword>
<reference evidence="7" key="1">
    <citation type="submission" date="2023-05" db="EMBL/GenBank/DDBJ databases">
        <title>Genome and transcriptome analyses reveal genes involved in the formation of fine ridges on petal epidermal cells in Hibiscus trionum.</title>
        <authorList>
            <person name="Koshimizu S."/>
            <person name="Masuda S."/>
            <person name="Ishii T."/>
            <person name="Shirasu K."/>
            <person name="Hoshino A."/>
            <person name="Arita M."/>
        </authorList>
    </citation>
    <scope>NUCLEOTIDE SEQUENCE</scope>
    <source>
        <strain evidence="7">Hamamatsu line</strain>
    </source>
</reference>
<sequence length="190" mass="21651">MEPSNSSTLNRHRLLLSERISPDHNDCYRNLILDRMVFTIMVAVISLGVIVFLLFKCFCRSNRSSDENPTDPRPSVDSELKQITVLVYGESTAPWLQSKVESCAICLEEYVQGEKVRVLPRCKHMFHKDCIEEWLQVPSLHCPICRDQVLEHCLQSARSNHCTTQTHNSGNQLHLLSFYGASAAIRATYA</sequence>
<dbReference type="SUPFAM" id="SSF57850">
    <property type="entry name" value="RING/U-box"/>
    <property type="match status" value="1"/>
</dbReference>
<evidence type="ECO:0000256" key="4">
    <source>
        <dbReference type="PROSITE-ProRule" id="PRU00175"/>
    </source>
</evidence>
<accession>A0A9W7GUX7</accession>
<keyword evidence="5" id="KW-1133">Transmembrane helix</keyword>
<keyword evidence="5" id="KW-0812">Transmembrane</keyword>
<evidence type="ECO:0000313" key="7">
    <source>
        <dbReference type="EMBL" id="GMI66069.1"/>
    </source>
</evidence>
<evidence type="ECO:0000259" key="6">
    <source>
        <dbReference type="PROSITE" id="PS50089"/>
    </source>
</evidence>
<dbReference type="EMBL" id="BSYR01000004">
    <property type="protein sequence ID" value="GMI66069.1"/>
    <property type="molecule type" value="Genomic_DNA"/>
</dbReference>
<organism evidence="7 8">
    <name type="scientific">Hibiscus trionum</name>
    <name type="common">Flower of an hour</name>
    <dbReference type="NCBI Taxonomy" id="183268"/>
    <lineage>
        <taxon>Eukaryota</taxon>
        <taxon>Viridiplantae</taxon>
        <taxon>Streptophyta</taxon>
        <taxon>Embryophyta</taxon>
        <taxon>Tracheophyta</taxon>
        <taxon>Spermatophyta</taxon>
        <taxon>Magnoliopsida</taxon>
        <taxon>eudicotyledons</taxon>
        <taxon>Gunneridae</taxon>
        <taxon>Pentapetalae</taxon>
        <taxon>rosids</taxon>
        <taxon>malvids</taxon>
        <taxon>Malvales</taxon>
        <taxon>Malvaceae</taxon>
        <taxon>Malvoideae</taxon>
        <taxon>Hibiscus</taxon>
    </lineage>
</organism>
<evidence type="ECO:0000313" key="8">
    <source>
        <dbReference type="Proteomes" id="UP001165190"/>
    </source>
</evidence>
<keyword evidence="2 4" id="KW-0863">Zinc-finger</keyword>
<dbReference type="PANTHER" id="PTHR45798">
    <property type="entry name" value="RING-H2 FINGER PROTEIN ATL61-RELATED-RELATED"/>
    <property type="match status" value="1"/>
</dbReference>
<evidence type="ECO:0000256" key="1">
    <source>
        <dbReference type="ARBA" id="ARBA00022723"/>
    </source>
</evidence>
<comment type="caution">
    <text evidence="7">The sequence shown here is derived from an EMBL/GenBank/DDBJ whole genome shotgun (WGS) entry which is preliminary data.</text>
</comment>
<dbReference type="InterPro" id="IPR052788">
    <property type="entry name" value="RING-type_E3_ligase_ATL"/>
</dbReference>
<dbReference type="SMART" id="SM00184">
    <property type="entry name" value="RING"/>
    <property type="match status" value="1"/>
</dbReference>
<keyword evidence="8" id="KW-1185">Reference proteome</keyword>
<dbReference type="Pfam" id="PF13639">
    <property type="entry name" value="zf-RING_2"/>
    <property type="match status" value="1"/>
</dbReference>
<proteinExistence type="predicted"/>
<dbReference type="Proteomes" id="UP001165190">
    <property type="component" value="Unassembled WGS sequence"/>
</dbReference>
<dbReference type="AlphaFoldDB" id="A0A9W7GUX7"/>
<dbReference type="PANTHER" id="PTHR45798:SF88">
    <property type="entry name" value="RING-H2 FINGER PROTEIN ATL61-RELATED"/>
    <property type="match status" value="1"/>
</dbReference>
<gene>
    <name evidence="7" type="ORF">HRI_000276200</name>
</gene>
<dbReference type="OrthoDB" id="9984778at2759"/>
<evidence type="ECO:0000256" key="2">
    <source>
        <dbReference type="ARBA" id="ARBA00022771"/>
    </source>
</evidence>
<evidence type="ECO:0000256" key="3">
    <source>
        <dbReference type="ARBA" id="ARBA00022833"/>
    </source>
</evidence>
<keyword evidence="5" id="KW-0472">Membrane</keyword>
<evidence type="ECO:0000256" key="5">
    <source>
        <dbReference type="SAM" id="Phobius"/>
    </source>
</evidence>
<dbReference type="PROSITE" id="PS50089">
    <property type="entry name" value="ZF_RING_2"/>
    <property type="match status" value="1"/>
</dbReference>
<keyword evidence="3" id="KW-0862">Zinc</keyword>
<dbReference type="InterPro" id="IPR001841">
    <property type="entry name" value="Znf_RING"/>
</dbReference>